<evidence type="ECO:0000256" key="4">
    <source>
        <dbReference type="ARBA" id="ARBA00023010"/>
    </source>
</evidence>
<evidence type="ECO:0000313" key="9">
    <source>
        <dbReference type="Proteomes" id="UP001527925"/>
    </source>
</evidence>
<proteinExistence type="inferred from homology"/>
<comment type="function">
    <text evidence="7">Functions as a component of the nuclear pore complex (NPC).</text>
</comment>
<keyword evidence="6 7" id="KW-0539">Nucleus</keyword>
<evidence type="ECO:0000256" key="3">
    <source>
        <dbReference type="ARBA" id="ARBA00022927"/>
    </source>
</evidence>
<comment type="caution">
    <text evidence="8">The sequence shown here is derived from an EMBL/GenBank/DDBJ whole genome shotgun (WGS) entry which is preliminary data.</text>
</comment>
<protein>
    <recommendedName>
        <fullName evidence="7">Nuclear pore complex protein</fullName>
    </recommendedName>
</protein>
<accession>A0ABR4NGK5</accession>
<dbReference type="EMBL" id="JADGIZ020000005">
    <property type="protein sequence ID" value="KAL2918669.1"/>
    <property type="molecule type" value="Genomic_DNA"/>
</dbReference>
<keyword evidence="9" id="KW-1185">Reference proteome</keyword>
<dbReference type="Proteomes" id="UP001527925">
    <property type="component" value="Unassembled WGS sequence"/>
</dbReference>
<dbReference type="PANTHER" id="PTHR13003:SF2">
    <property type="entry name" value="NUCLEAR PORE COMPLEX PROTEIN NUP107"/>
    <property type="match status" value="1"/>
</dbReference>
<keyword evidence="5 7" id="KW-0906">Nuclear pore complex</keyword>
<dbReference type="Pfam" id="PF04121">
    <property type="entry name" value="Nup84_Nup100"/>
    <property type="match status" value="1"/>
</dbReference>
<reference evidence="8 9" key="1">
    <citation type="submission" date="2023-09" db="EMBL/GenBank/DDBJ databases">
        <title>Pangenome analysis of Batrachochytrium dendrobatidis and related Chytrids.</title>
        <authorList>
            <person name="Yacoub M.N."/>
            <person name="Stajich J.E."/>
            <person name="James T.Y."/>
        </authorList>
    </citation>
    <scope>NUCLEOTIDE SEQUENCE [LARGE SCALE GENOMIC DNA]</scope>
    <source>
        <strain evidence="8 9">JEL0888</strain>
    </source>
</reference>
<evidence type="ECO:0000313" key="8">
    <source>
        <dbReference type="EMBL" id="KAL2918669.1"/>
    </source>
</evidence>
<evidence type="ECO:0000256" key="7">
    <source>
        <dbReference type="RuleBase" id="RU365072"/>
    </source>
</evidence>
<keyword evidence="1 7" id="KW-0813">Transport</keyword>
<evidence type="ECO:0000256" key="6">
    <source>
        <dbReference type="ARBA" id="ARBA00023242"/>
    </source>
</evidence>
<organism evidence="8 9">
    <name type="scientific">Polyrhizophydium stewartii</name>
    <dbReference type="NCBI Taxonomy" id="2732419"/>
    <lineage>
        <taxon>Eukaryota</taxon>
        <taxon>Fungi</taxon>
        <taxon>Fungi incertae sedis</taxon>
        <taxon>Chytridiomycota</taxon>
        <taxon>Chytridiomycota incertae sedis</taxon>
        <taxon>Chytridiomycetes</taxon>
        <taxon>Rhizophydiales</taxon>
        <taxon>Rhizophydiales incertae sedis</taxon>
        <taxon>Polyrhizophydium</taxon>
    </lineage>
</organism>
<keyword evidence="2" id="KW-0509">mRNA transport</keyword>
<evidence type="ECO:0000256" key="2">
    <source>
        <dbReference type="ARBA" id="ARBA00022816"/>
    </source>
</evidence>
<comment type="subcellular location">
    <subcellularLocation>
        <location evidence="7">Nucleus</location>
        <location evidence="7">Nuclear pore complex</location>
    </subcellularLocation>
    <subcellularLocation>
        <location evidence="7">Nucleus membrane</location>
    </subcellularLocation>
</comment>
<gene>
    <name evidence="8" type="primary">NUP84</name>
    <name evidence="8" type="ORF">HK105_201503</name>
</gene>
<dbReference type="InterPro" id="IPR007252">
    <property type="entry name" value="Nup84/Nup107"/>
</dbReference>
<evidence type="ECO:0000256" key="5">
    <source>
        <dbReference type="ARBA" id="ARBA00023132"/>
    </source>
</evidence>
<dbReference type="Gene3D" id="1.10.3450.20">
    <property type="match status" value="1"/>
</dbReference>
<keyword evidence="7" id="KW-0472">Membrane</keyword>
<comment type="similarity">
    <text evidence="7">Belongs to the nucleoporin Nup84/Nup107 family.</text>
</comment>
<keyword evidence="3" id="KW-0653">Protein transport</keyword>
<evidence type="ECO:0000256" key="1">
    <source>
        <dbReference type="ARBA" id="ARBA00022448"/>
    </source>
</evidence>
<keyword evidence="4 7" id="KW-0811">Translocation</keyword>
<dbReference type="Gene3D" id="1.20.190.50">
    <property type="match status" value="1"/>
</dbReference>
<name>A0ABR4NGK5_9FUNG</name>
<sequence>MARRTKLLDLEGFEPQLVAESTTGEVFVLDDDTEEFAQILRDASPADVLEEDGLVSQYEQCCRNRALMYMENHQPEKARPWAQEANTWRLVRILFSHRHATETNMDTAAERVAASENIFKSDFVRADEIWADRELQEHLLVKEWMEMIAPDFQAVEIRKGHFPHTAMHIRGQKRIGASTAASALGIPSFADQIVSELDPDAMTRQHRRVVPEDQAYESELVRTIFEYVRRGRIADALDLCHACDQTWRAMSLSGGMLRVDSFVDGEATEDSGDVRGNENVVLWKATCYQLAMDEQADPYERATYALLSGDIKNVLPVCHSWEDHVWARYNAFIENQSLKRMSGIPRPAFADQEIGLPLPHFDQRPEDIFNALTHSDDPRINKESTEAFHVIQAHVILDSIDRLFDDLKTQLVRIESGAASVPRIEHLPQVLRFSAHLVRLMCDLGYSELSDGAEFVVGRYIHLLQVGQKGVLSPMYVALLPSEAQVESYASFLSEVQDSFEVRRELTVAGGECSLDMVRICLVTVDKIFRRSSIRDMLQESVPPVQLCMTTDQVPESDDVLVRALEWLDMDHSQTEDKFDHANFLLRRFLIQGHVQSAKHLRNELGISDETLRDMVGREGDAVTMAREWTLWATLVDCIESFATWTRTFFQERPKPDRRSQRESEWANKVRTVSGAALGRMKLVLQVFMAPDYLAPTHSVAEQRELELELVRSIYVPEIVMWMHQILLQTHTIVPGNLEESLKLANVVAGSAGSDMYEQFKRSNKLGLFMRAMRESALAMLEAGHRIFDR</sequence>
<comment type="subunit">
    <text evidence="7">Part of the nuclear pore complex (NPC).</text>
</comment>
<dbReference type="PANTHER" id="PTHR13003">
    <property type="entry name" value="NUP107-RELATED"/>
    <property type="match status" value="1"/>
</dbReference>